<evidence type="ECO:0000313" key="4">
    <source>
        <dbReference type="Proteomes" id="UP000241462"/>
    </source>
</evidence>
<keyword evidence="4" id="KW-1185">Reference proteome</keyword>
<reference evidence="3 4" key="1">
    <citation type="journal article" date="2018" name="Mycol. Prog.">
        <title>Coniella lustricola, a new species from submerged detritus.</title>
        <authorList>
            <person name="Raudabaugh D.B."/>
            <person name="Iturriaga T."/>
            <person name="Carver A."/>
            <person name="Mondo S."/>
            <person name="Pangilinan J."/>
            <person name="Lipzen A."/>
            <person name="He G."/>
            <person name="Amirebrahimi M."/>
            <person name="Grigoriev I.V."/>
            <person name="Miller A.N."/>
        </authorList>
    </citation>
    <scope>NUCLEOTIDE SEQUENCE [LARGE SCALE GENOMIC DNA]</scope>
    <source>
        <strain evidence="3 4">B22-T-1</strain>
    </source>
</reference>
<evidence type="ECO:0000256" key="2">
    <source>
        <dbReference type="SAM" id="SignalP"/>
    </source>
</evidence>
<dbReference type="EMBL" id="KZ678402">
    <property type="protein sequence ID" value="PSR94028.1"/>
    <property type="molecule type" value="Genomic_DNA"/>
</dbReference>
<feature type="region of interest" description="Disordered" evidence="1">
    <location>
        <begin position="76"/>
        <end position="97"/>
    </location>
</feature>
<evidence type="ECO:0000256" key="1">
    <source>
        <dbReference type="SAM" id="MobiDB-lite"/>
    </source>
</evidence>
<feature type="compositionally biased region" description="Low complexity" evidence="1">
    <location>
        <begin position="79"/>
        <end position="91"/>
    </location>
</feature>
<dbReference type="AlphaFoldDB" id="A0A2T3AEE0"/>
<feature type="signal peptide" evidence="2">
    <location>
        <begin position="1"/>
        <end position="22"/>
    </location>
</feature>
<keyword evidence="2" id="KW-0732">Signal</keyword>
<organism evidence="3 4">
    <name type="scientific">Coniella lustricola</name>
    <dbReference type="NCBI Taxonomy" id="2025994"/>
    <lineage>
        <taxon>Eukaryota</taxon>
        <taxon>Fungi</taxon>
        <taxon>Dikarya</taxon>
        <taxon>Ascomycota</taxon>
        <taxon>Pezizomycotina</taxon>
        <taxon>Sordariomycetes</taxon>
        <taxon>Sordariomycetidae</taxon>
        <taxon>Diaporthales</taxon>
        <taxon>Schizoparmaceae</taxon>
        <taxon>Coniella</taxon>
    </lineage>
</organism>
<dbReference type="InParanoid" id="A0A2T3AEE0"/>
<protein>
    <recommendedName>
        <fullName evidence="5">Secreted protein</fullName>
    </recommendedName>
</protein>
<sequence>MHGDLICFILYFFAVATLDASADQVFWTTEMRWVQGMAELLCSMFGETIQRLWVASVYCIPSPSFSDFPPPFSPPIAYSSEELSGSDSGGEQHAVAQ</sequence>
<dbReference type="Proteomes" id="UP000241462">
    <property type="component" value="Unassembled WGS sequence"/>
</dbReference>
<feature type="chain" id="PRO_5015461892" description="Secreted protein" evidence="2">
    <location>
        <begin position="23"/>
        <end position="97"/>
    </location>
</feature>
<proteinExistence type="predicted"/>
<gene>
    <name evidence="3" type="ORF">BD289DRAFT_428188</name>
</gene>
<name>A0A2T3AEE0_9PEZI</name>
<accession>A0A2T3AEE0</accession>
<evidence type="ECO:0008006" key="5">
    <source>
        <dbReference type="Google" id="ProtNLM"/>
    </source>
</evidence>
<evidence type="ECO:0000313" key="3">
    <source>
        <dbReference type="EMBL" id="PSR94028.1"/>
    </source>
</evidence>